<reference evidence="2" key="1">
    <citation type="submission" date="2022-10" db="EMBL/GenBank/DDBJ databases">
        <authorList>
            <person name="Chen Y."/>
            <person name="Dougan E. K."/>
            <person name="Chan C."/>
            <person name="Rhodes N."/>
            <person name="Thang M."/>
        </authorList>
    </citation>
    <scope>NUCLEOTIDE SEQUENCE</scope>
</reference>
<protein>
    <submittedName>
        <fullName evidence="3">Exostosin GT47 domain-containing protein</fullName>
    </submittedName>
</protein>
<dbReference type="EMBL" id="CAMXCT010002196">
    <property type="protein sequence ID" value="CAI3996354.1"/>
    <property type="molecule type" value="Genomic_DNA"/>
</dbReference>
<feature type="non-terminal residue" evidence="2">
    <location>
        <position position="430"/>
    </location>
</feature>
<accession>A0A9P1CRC1</accession>
<dbReference type="EMBL" id="CAMXCT030002196">
    <property type="protein sequence ID" value="CAL4783666.1"/>
    <property type="molecule type" value="Genomic_DNA"/>
</dbReference>
<dbReference type="AlphaFoldDB" id="A0A9P1CRC1"/>
<evidence type="ECO:0000256" key="1">
    <source>
        <dbReference type="SAM" id="MobiDB-lite"/>
    </source>
</evidence>
<dbReference type="EMBL" id="CAMXCT020002196">
    <property type="protein sequence ID" value="CAL1149729.1"/>
    <property type="molecule type" value="Genomic_DNA"/>
</dbReference>
<evidence type="ECO:0000313" key="4">
    <source>
        <dbReference type="Proteomes" id="UP001152797"/>
    </source>
</evidence>
<reference evidence="3 4" key="2">
    <citation type="submission" date="2024-05" db="EMBL/GenBank/DDBJ databases">
        <authorList>
            <person name="Chen Y."/>
            <person name="Shah S."/>
            <person name="Dougan E. K."/>
            <person name="Thang M."/>
            <person name="Chan C."/>
        </authorList>
    </citation>
    <scope>NUCLEOTIDE SEQUENCE [LARGE SCALE GENOMIC DNA]</scope>
</reference>
<dbReference type="Proteomes" id="UP001152797">
    <property type="component" value="Unassembled WGS sequence"/>
</dbReference>
<gene>
    <name evidence="2" type="ORF">C1SCF055_LOCUS22842</name>
</gene>
<feature type="compositionally biased region" description="Polar residues" evidence="1">
    <location>
        <begin position="387"/>
        <end position="403"/>
    </location>
</feature>
<proteinExistence type="predicted"/>
<evidence type="ECO:0000313" key="3">
    <source>
        <dbReference type="EMBL" id="CAL4783666.1"/>
    </source>
</evidence>
<comment type="caution">
    <text evidence="2">The sequence shown here is derived from an EMBL/GenBank/DDBJ whole genome shotgun (WGS) entry which is preliminary data.</text>
</comment>
<feature type="region of interest" description="Disordered" evidence="1">
    <location>
        <begin position="387"/>
        <end position="406"/>
    </location>
</feature>
<keyword evidence="4" id="KW-1185">Reference proteome</keyword>
<sequence length="430" mass="47694">LLAIVNSPVGRRLELNFCQYVYKIFKVIGSFLLTGRTLGPEDGHSVLDVDRWAREQGQAELASAGMCIRLADLTRFFSLEKARATLVSDVKLDDALCLWVFLMQNFARPAHHEVDIDLYVTGVQDGAAAVCLAQHIGNAVFEAARADGRSLCKLNFRALASRRPARAAPRHEQDTYAPYRDNASGFPQADERLLYWQDLPKEARCADFVGVIAQFFNFEVVDDQGQISDELLDFIVPNANGILAFQSGFNTRVSSKLEETLWQRLSVKVEKAGAKMVFISNSFSFDKSSGKSGTAPPDAIFLQKLLERNQQLWSHLRDAGLKESGRFAVDQMAKWLSGTPMPGVDYSAGLGSGIAEIKGRYGFPEGSQQEVSEYLLKRFLSERNSSPEAWKSHSTFQPGNTSIMDPLRDRDRNLEATNPVLSACRNLAAA</sequence>
<name>A0A9P1CRC1_9DINO</name>
<dbReference type="OrthoDB" id="435267at2759"/>
<evidence type="ECO:0000313" key="2">
    <source>
        <dbReference type="EMBL" id="CAI3996354.1"/>
    </source>
</evidence>
<organism evidence="2">
    <name type="scientific">Cladocopium goreaui</name>
    <dbReference type="NCBI Taxonomy" id="2562237"/>
    <lineage>
        <taxon>Eukaryota</taxon>
        <taxon>Sar</taxon>
        <taxon>Alveolata</taxon>
        <taxon>Dinophyceae</taxon>
        <taxon>Suessiales</taxon>
        <taxon>Symbiodiniaceae</taxon>
        <taxon>Cladocopium</taxon>
    </lineage>
</organism>